<dbReference type="Proteomes" id="UP000638560">
    <property type="component" value="Unassembled WGS sequence"/>
</dbReference>
<sequence length="56" mass="6183">MVVISSTHPRLRRAGRRVDRQDQTEQVTRRVPEPGISQLAAGTPALRHGQHDTAAT</sequence>
<evidence type="ECO:0000313" key="3">
    <source>
        <dbReference type="Proteomes" id="UP000638560"/>
    </source>
</evidence>
<name>A0ABS0GSC2_9ACTN</name>
<dbReference type="EMBL" id="JADPUN010000090">
    <property type="protein sequence ID" value="MBF9128787.1"/>
    <property type="molecule type" value="Genomic_DNA"/>
</dbReference>
<feature type="region of interest" description="Disordered" evidence="1">
    <location>
        <begin position="1"/>
        <end position="56"/>
    </location>
</feature>
<reference evidence="2 3" key="1">
    <citation type="submission" date="2020-11" db="EMBL/GenBank/DDBJ databases">
        <title>A novel isolate from a Black sea contaminated sediment with potential to produce alkanes: Plantactinospora alkalitolerans sp. nov.</title>
        <authorList>
            <person name="Carro L."/>
            <person name="Veyisoglu A."/>
            <person name="Guven K."/>
            <person name="Schumann P."/>
            <person name="Klenk H.-P."/>
            <person name="Sahin N."/>
        </authorList>
    </citation>
    <scope>NUCLEOTIDE SEQUENCE [LARGE SCALE GENOMIC DNA]</scope>
    <source>
        <strain evidence="2 3">S1510</strain>
    </source>
</reference>
<protein>
    <submittedName>
        <fullName evidence="2">Uncharacterized protein</fullName>
    </submittedName>
</protein>
<accession>A0ABS0GSC2</accession>
<proteinExistence type="predicted"/>
<gene>
    <name evidence="2" type="ORF">I0C86_07285</name>
</gene>
<keyword evidence="3" id="KW-1185">Reference proteome</keyword>
<organism evidence="2 3">
    <name type="scientific">Plantactinospora alkalitolerans</name>
    <dbReference type="NCBI Taxonomy" id="2789879"/>
    <lineage>
        <taxon>Bacteria</taxon>
        <taxon>Bacillati</taxon>
        <taxon>Actinomycetota</taxon>
        <taxon>Actinomycetes</taxon>
        <taxon>Micromonosporales</taxon>
        <taxon>Micromonosporaceae</taxon>
        <taxon>Plantactinospora</taxon>
    </lineage>
</organism>
<evidence type="ECO:0000313" key="2">
    <source>
        <dbReference type="EMBL" id="MBF9128787.1"/>
    </source>
</evidence>
<evidence type="ECO:0000256" key="1">
    <source>
        <dbReference type="SAM" id="MobiDB-lite"/>
    </source>
</evidence>
<comment type="caution">
    <text evidence="2">The sequence shown here is derived from an EMBL/GenBank/DDBJ whole genome shotgun (WGS) entry which is preliminary data.</text>
</comment>
<feature type="compositionally biased region" description="Basic and acidic residues" evidence="1">
    <location>
        <begin position="16"/>
        <end position="32"/>
    </location>
</feature>